<comment type="function">
    <text evidence="7">One of the components of the core complex of photosystem II (PSII). PSII is a light-driven water:plastoquinone oxidoreductase that uses light energy to abstract electrons from H(2)O, generating O(2) and a proton gradient subsequently used for ATP formation. It consists of a core antenna complex that captures photons, and an electron transfer chain that converts photonic excitation into a charge separation. This subunit is found at the monomer-monomer interface.</text>
</comment>
<accession>A0A318R3M2</accession>
<keyword evidence="1 7" id="KW-0674">Reaction center</keyword>
<dbReference type="EMBL" id="QJUE01000002">
    <property type="protein sequence ID" value="PYE02548.1"/>
    <property type="molecule type" value="Genomic_DNA"/>
</dbReference>
<dbReference type="GO" id="GO:0019684">
    <property type="term" value="P:photosynthesis, light reaction"/>
    <property type="evidence" value="ECO:0007669"/>
    <property type="project" value="InterPro"/>
</dbReference>
<sequence>METTSFGFAASLLFVGVPTIFLIGLFVSTNDGEKSSFYSDSSKGRLSPQPKK</sequence>
<keyword evidence="3 7" id="KW-0812">Transmembrane</keyword>
<evidence type="ECO:0000256" key="7">
    <source>
        <dbReference type="HAMAP-Rule" id="MF_00438"/>
    </source>
</evidence>
<evidence type="ECO:0000256" key="1">
    <source>
        <dbReference type="ARBA" id="ARBA00022469"/>
    </source>
</evidence>
<dbReference type="InterPro" id="IPR037269">
    <property type="entry name" value="PSII_PsbM_sf"/>
</dbReference>
<dbReference type="InterPro" id="IPR007826">
    <property type="entry name" value="PSII_PsbM"/>
</dbReference>
<evidence type="ECO:0000256" key="8">
    <source>
        <dbReference type="SAM" id="MobiDB-lite"/>
    </source>
</evidence>
<dbReference type="NCBIfam" id="NF010694">
    <property type="entry name" value="PRK14094.1"/>
    <property type="match status" value="1"/>
</dbReference>
<dbReference type="Pfam" id="PF05151">
    <property type="entry name" value="PsbM"/>
    <property type="match status" value="1"/>
</dbReference>
<keyword evidence="2 7" id="KW-0602">Photosynthesis</keyword>
<organism evidence="9 10">
    <name type="scientific">Prochlorococcus marinus XMU1408</name>
    <dbReference type="NCBI Taxonomy" id="2213228"/>
    <lineage>
        <taxon>Bacteria</taxon>
        <taxon>Bacillati</taxon>
        <taxon>Cyanobacteriota</taxon>
        <taxon>Cyanophyceae</taxon>
        <taxon>Synechococcales</taxon>
        <taxon>Prochlorococcaceae</taxon>
        <taxon>Prochlorococcus</taxon>
    </lineage>
</organism>
<keyword evidence="6 7" id="KW-0604">Photosystem II</keyword>
<dbReference type="AlphaFoldDB" id="A0A318R3M2"/>
<evidence type="ECO:0000256" key="6">
    <source>
        <dbReference type="ARBA" id="ARBA00023276"/>
    </source>
</evidence>
<dbReference type="RefSeq" id="WP_158466046.1">
    <property type="nucleotide sequence ID" value="NZ_QJUE01000002.1"/>
</dbReference>
<dbReference type="HAMAP" id="MF_00438">
    <property type="entry name" value="PSII_PsbM"/>
    <property type="match status" value="1"/>
</dbReference>
<dbReference type="GO" id="GO:0031676">
    <property type="term" value="C:plasma membrane-derived thylakoid membrane"/>
    <property type="evidence" value="ECO:0007669"/>
    <property type="project" value="UniProtKB-SubCell"/>
</dbReference>
<evidence type="ECO:0000313" key="9">
    <source>
        <dbReference type="EMBL" id="PYE02548.1"/>
    </source>
</evidence>
<evidence type="ECO:0000256" key="3">
    <source>
        <dbReference type="ARBA" id="ARBA00022692"/>
    </source>
</evidence>
<protein>
    <recommendedName>
        <fullName evidence="7">Photosystem II reaction center protein M</fullName>
        <shortName evidence="7">PSII-M</shortName>
    </recommendedName>
</protein>
<comment type="subcellular location">
    <subcellularLocation>
        <location evidence="7">Cellular thylakoid membrane</location>
        <topology evidence="7">Single-pass membrane protein</topology>
    </subcellularLocation>
</comment>
<reference evidence="9 10" key="1">
    <citation type="journal article" date="2018" name="Appl. Environ. Microbiol.">
        <title>Genome rearrangement shapes Prochlorococcus ecological adaptation.</title>
        <authorList>
            <person name="Yan W."/>
            <person name="Wei S."/>
            <person name="Wang Q."/>
            <person name="Xiao X."/>
            <person name="Zeng Q."/>
            <person name="Jiao N."/>
            <person name="Zhang R."/>
        </authorList>
    </citation>
    <scope>NUCLEOTIDE SEQUENCE [LARGE SCALE GENOMIC DNA]</scope>
    <source>
        <strain evidence="9 10">XMU1408</strain>
    </source>
</reference>
<dbReference type="Proteomes" id="UP000247807">
    <property type="component" value="Unassembled WGS sequence"/>
</dbReference>
<evidence type="ECO:0000256" key="5">
    <source>
        <dbReference type="ARBA" id="ARBA00023136"/>
    </source>
</evidence>
<dbReference type="GO" id="GO:0009523">
    <property type="term" value="C:photosystem II"/>
    <property type="evidence" value="ECO:0007669"/>
    <property type="project" value="UniProtKB-KW"/>
</dbReference>
<dbReference type="SUPFAM" id="SSF161033">
    <property type="entry name" value="Photosystem II reaction center protein M, PsbM"/>
    <property type="match status" value="1"/>
</dbReference>
<gene>
    <name evidence="7" type="primary">psbM</name>
    <name evidence="9" type="ORF">DNJ73_01955</name>
</gene>
<keyword evidence="4 7" id="KW-1133">Transmembrane helix</keyword>
<feature type="transmembrane region" description="Helical" evidence="7">
    <location>
        <begin position="6"/>
        <end position="27"/>
    </location>
</feature>
<comment type="subunit">
    <text evidence="7">PSII is composed of 1 copy each of membrane proteins PsbA, PsbB, PsbC, PsbD, PsbE, PsbF, PsbH, PsbI, PsbJ, PsbK, PsbL, PsbM, PsbT, PsbX, PsbY, PsbZ, Psb30/Ycf12, peripheral proteins PsbO, CyanoQ (PsbQ),PsbU, PsbV and a large number of cofactors. It forms dimeric complexes.</text>
</comment>
<proteinExistence type="inferred from homology"/>
<name>A0A318R3M2_PROMR</name>
<evidence type="ECO:0000313" key="10">
    <source>
        <dbReference type="Proteomes" id="UP000247807"/>
    </source>
</evidence>
<evidence type="ECO:0000256" key="2">
    <source>
        <dbReference type="ARBA" id="ARBA00022531"/>
    </source>
</evidence>
<evidence type="ECO:0000256" key="4">
    <source>
        <dbReference type="ARBA" id="ARBA00022989"/>
    </source>
</evidence>
<comment type="caution">
    <text evidence="9">The sequence shown here is derived from an EMBL/GenBank/DDBJ whole genome shotgun (WGS) entry which is preliminary data.</text>
</comment>
<dbReference type="NCBIfam" id="TIGR03038">
    <property type="entry name" value="PS_II_psbM"/>
    <property type="match status" value="1"/>
</dbReference>
<comment type="similarity">
    <text evidence="7">Belongs to the PsbM family.</text>
</comment>
<dbReference type="OrthoDB" id="532820at2"/>
<keyword evidence="7" id="KW-0793">Thylakoid</keyword>
<keyword evidence="5 7" id="KW-0472">Membrane</keyword>
<feature type="region of interest" description="Disordered" evidence="8">
    <location>
        <begin position="31"/>
        <end position="52"/>
    </location>
</feature>